<dbReference type="InterPro" id="IPR015915">
    <property type="entry name" value="Kelch-typ_b-propeller"/>
</dbReference>
<dbReference type="EMBL" id="ASPP01037090">
    <property type="protein sequence ID" value="ETO01926.1"/>
    <property type="molecule type" value="Genomic_DNA"/>
</dbReference>
<feature type="non-terminal residue" evidence="1">
    <location>
        <position position="322"/>
    </location>
</feature>
<evidence type="ECO:0000313" key="1">
    <source>
        <dbReference type="EMBL" id="ETO01926.1"/>
    </source>
</evidence>
<accession>X6LKQ5</accession>
<dbReference type="AlphaFoldDB" id="X6LKQ5"/>
<name>X6LKQ5_RETFI</name>
<proteinExistence type="predicted"/>
<dbReference type="SUPFAM" id="SSF117281">
    <property type="entry name" value="Kelch motif"/>
    <property type="match status" value="1"/>
</dbReference>
<organism evidence="1 2">
    <name type="scientific">Reticulomyxa filosa</name>
    <dbReference type="NCBI Taxonomy" id="46433"/>
    <lineage>
        <taxon>Eukaryota</taxon>
        <taxon>Sar</taxon>
        <taxon>Rhizaria</taxon>
        <taxon>Retaria</taxon>
        <taxon>Foraminifera</taxon>
        <taxon>Monothalamids</taxon>
        <taxon>Reticulomyxidae</taxon>
        <taxon>Reticulomyxa</taxon>
    </lineage>
</organism>
<sequence length="322" mass="38386">MRRALNIKSCDVSWIYPFRNEREILFARPMIYFNKDEKTHKEEYAWNAKVESEDEYTQMILLTWARYDQFIQHTLKINAILDHPTDLNIIYAALEYCNEGDIDKTVVLFSEFEEWKLKDNNEQKYNEEKHIFIEKRCCNHNVNLFYMFLVEKGFLKKRNAIEKLILSTVNNGLPFVEKDNIFFSILPSLPIPLYQSQCVVHDHEILIFGDYCNNECYSYHTIKRKYKRICSYPNNVKLNGHCVTKLMTNNNNNNAHDVILLSFGGYPRHTLLMKYMSVWSDIKNIQNEHKENHINEWVPFLDDKNEPISIGRDKDDYLGLRA</sequence>
<evidence type="ECO:0000313" key="2">
    <source>
        <dbReference type="Proteomes" id="UP000023152"/>
    </source>
</evidence>
<protein>
    <submittedName>
        <fullName evidence="1">Uncharacterized protein</fullName>
    </submittedName>
</protein>
<comment type="caution">
    <text evidence="1">The sequence shown here is derived from an EMBL/GenBank/DDBJ whole genome shotgun (WGS) entry which is preliminary data.</text>
</comment>
<dbReference type="Proteomes" id="UP000023152">
    <property type="component" value="Unassembled WGS sequence"/>
</dbReference>
<dbReference type="Gene3D" id="2.120.10.80">
    <property type="entry name" value="Kelch-type beta propeller"/>
    <property type="match status" value="1"/>
</dbReference>
<keyword evidence="2" id="KW-1185">Reference proteome</keyword>
<gene>
    <name evidence="1" type="ORF">RFI_35513</name>
</gene>
<reference evidence="1 2" key="1">
    <citation type="journal article" date="2013" name="Curr. Biol.">
        <title>The Genome of the Foraminiferan Reticulomyxa filosa.</title>
        <authorList>
            <person name="Glockner G."/>
            <person name="Hulsmann N."/>
            <person name="Schleicher M."/>
            <person name="Noegel A.A."/>
            <person name="Eichinger L."/>
            <person name="Gallinger C."/>
            <person name="Pawlowski J."/>
            <person name="Sierra R."/>
            <person name="Euteneuer U."/>
            <person name="Pillet L."/>
            <person name="Moustafa A."/>
            <person name="Platzer M."/>
            <person name="Groth M."/>
            <person name="Szafranski K."/>
            <person name="Schliwa M."/>
        </authorList>
    </citation>
    <scope>NUCLEOTIDE SEQUENCE [LARGE SCALE GENOMIC DNA]</scope>
</reference>